<dbReference type="KEGG" id="ckr:CKR_1629"/>
<dbReference type="Gene3D" id="3.30.420.130">
    <property type="entry name" value="Dinitrogenase iron-molybdenum cofactor biosynthesis domain"/>
    <property type="match status" value="1"/>
</dbReference>
<protein>
    <recommendedName>
        <fullName evidence="1">Dinitrogenase iron-molybdenum cofactor biosynthesis domain-containing protein</fullName>
    </recommendedName>
</protein>
<dbReference type="InterPro" id="IPR003731">
    <property type="entry name" value="Di-Nase_FeMo-co_biosynth"/>
</dbReference>
<dbReference type="PANTHER" id="PTHR33937:SF2">
    <property type="entry name" value="DINITROGENASE IRON-MOLYBDENUM COFACTOR BIOSYNTHESIS DOMAIN-CONTAINING PROTEIN"/>
    <property type="match status" value="1"/>
</dbReference>
<dbReference type="CDD" id="cd00852">
    <property type="entry name" value="NifB"/>
    <property type="match status" value="1"/>
</dbReference>
<organism evidence="2 3">
    <name type="scientific">Clostridium kluyveri (strain NBRC 12016)</name>
    <dbReference type="NCBI Taxonomy" id="583346"/>
    <lineage>
        <taxon>Bacteria</taxon>
        <taxon>Bacillati</taxon>
        <taxon>Bacillota</taxon>
        <taxon>Clostridia</taxon>
        <taxon>Eubacteriales</taxon>
        <taxon>Clostridiaceae</taxon>
        <taxon>Clostridium</taxon>
    </lineage>
</organism>
<dbReference type="HOGENOM" id="CLU_1265119_0_0_9"/>
<dbReference type="AlphaFoldDB" id="B9E2F5"/>
<dbReference type="Pfam" id="PF02579">
    <property type="entry name" value="Nitro_FeMo-Co"/>
    <property type="match status" value="1"/>
</dbReference>
<dbReference type="SUPFAM" id="SSF53146">
    <property type="entry name" value="Nitrogenase accessory factor-like"/>
    <property type="match status" value="1"/>
</dbReference>
<gene>
    <name evidence="2" type="ordered locus">CKR_1629</name>
</gene>
<evidence type="ECO:0000313" key="3">
    <source>
        <dbReference type="Proteomes" id="UP000007969"/>
    </source>
</evidence>
<dbReference type="InterPro" id="IPR036105">
    <property type="entry name" value="DiNase_FeMo-co_biosyn_sf"/>
</dbReference>
<dbReference type="EMBL" id="AP009049">
    <property type="protein sequence ID" value="BAH06680.1"/>
    <property type="molecule type" value="Genomic_DNA"/>
</dbReference>
<dbReference type="InterPro" id="IPR051840">
    <property type="entry name" value="NifX/NifY_domain"/>
</dbReference>
<dbReference type="PANTHER" id="PTHR33937">
    <property type="entry name" value="IRON-MOLYBDENUM PROTEIN-RELATED-RELATED"/>
    <property type="match status" value="1"/>
</dbReference>
<dbReference type="InterPro" id="IPR034165">
    <property type="entry name" value="NifB_C"/>
</dbReference>
<feature type="domain" description="Dinitrogenase iron-molybdenum cofactor biosynthesis" evidence="1">
    <location>
        <begin position="115"/>
        <end position="211"/>
    </location>
</feature>
<accession>B9E2F5</accession>
<evidence type="ECO:0000259" key="1">
    <source>
        <dbReference type="Pfam" id="PF02579"/>
    </source>
</evidence>
<name>B9E2F5_CLOK1</name>
<dbReference type="Proteomes" id="UP000007969">
    <property type="component" value="Chromosome"/>
</dbReference>
<proteinExistence type="predicted"/>
<evidence type="ECO:0000313" key="2">
    <source>
        <dbReference type="EMBL" id="BAH06680.1"/>
    </source>
</evidence>
<sequence length="218" mass="25647">MYRNRKEITMGMYMVSYDLSHPDYNNEKVKETIQSYEDWCHYLDITTYVIKTSASYEDIRNSLSEFLIGTDRLVICEIPNPEVWVTNKKLNWRNKTYDARHKKNNYKLAISSKTGENIDEHFGHTDRFYIYSYDENGINFIETRKVYRYGIGVEECSNHDKKISKILETVEDCDIVLTLKMGVQAIKKLEQKGIKVIQINTTVDKGIEKALEEIIIMN</sequence>
<reference evidence="3" key="1">
    <citation type="submission" date="2005-09" db="EMBL/GenBank/DDBJ databases">
        <title>Complete genome sequence of Clostridium kluyveri and comparative genomics of Clostridia species.</title>
        <authorList>
            <person name="Inui M."/>
            <person name="Nonaka H."/>
            <person name="Shinoda Y."/>
            <person name="Ikenaga Y."/>
            <person name="Abe M."/>
            <person name="Naito K."/>
            <person name="Vertes A.A."/>
            <person name="Yukawa H."/>
        </authorList>
    </citation>
    <scope>NUCLEOTIDE SEQUENCE [LARGE SCALE GENOMIC DNA]</scope>
    <source>
        <strain evidence="3">NBRC 12016</strain>
    </source>
</reference>